<name>A0A2S8FXZ7_9BACT</name>
<protein>
    <submittedName>
        <fullName evidence="5">O-linked GlcNAc transferase</fullName>
    </submittedName>
</protein>
<dbReference type="PANTHER" id="PTHR44998:SF1">
    <property type="entry name" value="UDP-N-ACETYLGLUCOSAMINE--PEPTIDE N-ACETYLGLUCOSAMINYLTRANSFERASE 110 KDA SUBUNIT"/>
    <property type="match status" value="1"/>
</dbReference>
<comment type="caution">
    <text evidence="5">The sequence shown here is derived from an EMBL/GenBank/DDBJ whole genome shotgun (WGS) entry which is preliminary data.</text>
</comment>
<dbReference type="PANTHER" id="PTHR44998">
    <property type="match status" value="1"/>
</dbReference>
<dbReference type="SUPFAM" id="SSF48452">
    <property type="entry name" value="TPR-like"/>
    <property type="match status" value="1"/>
</dbReference>
<dbReference type="Gene3D" id="3.40.50.10190">
    <property type="entry name" value="BRCT domain"/>
    <property type="match status" value="1"/>
</dbReference>
<dbReference type="GO" id="GO:0003677">
    <property type="term" value="F:DNA binding"/>
    <property type="evidence" value="ECO:0007669"/>
    <property type="project" value="InterPro"/>
</dbReference>
<dbReference type="SMART" id="SM00028">
    <property type="entry name" value="TPR"/>
    <property type="match status" value="4"/>
</dbReference>
<reference evidence="5 6" key="1">
    <citation type="submission" date="2018-02" db="EMBL/GenBank/DDBJ databases">
        <title>Comparative genomes isolates from brazilian mangrove.</title>
        <authorList>
            <person name="Araujo J.E."/>
            <person name="Taketani R.G."/>
            <person name="Silva M.C.P."/>
            <person name="Loureco M.V."/>
            <person name="Andreote F.D."/>
        </authorList>
    </citation>
    <scope>NUCLEOTIDE SEQUENCE [LARGE SCALE GENOMIC DNA]</scope>
    <source>
        <strain evidence="5 6">NAP PRIS-MGV</strain>
    </source>
</reference>
<dbReference type="InterPro" id="IPR011990">
    <property type="entry name" value="TPR-like_helical_dom_sf"/>
</dbReference>
<evidence type="ECO:0000313" key="6">
    <source>
        <dbReference type="Proteomes" id="UP000239388"/>
    </source>
</evidence>
<dbReference type="Gene3D" id="1.25.40.10">
    <property type="entry name" value="Tetratricopeptide repeat domain"/>
    <property type="match status" value="1"/>
</dbReference>
<feature type="domain" description="HTH merR-type" evidence="4">
    <location>
        <begin position="107"/>
        <end position="175"/>
    </location>
</feature>
<organism evidence="5 6">
    <name type="scientific">Blastopirellula marina</name>
    <dbReference type="NCBI Taxonomy" id="124"/>
    <lineage>
        <taxon>Bacteria</taxon>
        <taxon>Pseudomonadati</taxon>
        <taxon>Planctomycetota</taxon>
        <taxon>Planctomycetia</taxon>
        <taxon>Pirellulales</taxon>
        <taxon>Pirellulaceae</taxon>
        <taxon>Blastopirellula</taxon>
    </lineage>
</organism>
<evidence type="ECO:0000256" key="1">
    <source>
        <dbReference type="ARBA" id="ARBA00022737"/>
    </source>
</evidence>
<dbReference type="OrthoDB" id="261498at2"/>
<dbReference type="InterPro" id="IPR019734">
    <property type="entry name" value="TPR_rpt"/>
</dbReference>
<dbReference type="CDD" id="cd00592">
    <property type="entry name" value="HTH_MerR-like"/>
    <property type="match status" value="1"/>
</dbReference>
<dbReference type="InterPro" id="IPR000551">
    <property type="entry name" value="MerR-type_HTH_dom"/>
</dbReference>
<evidence type="ECO:0000313" key="5">
    <source>
        <dbReference type="EMBL" id="PQO36714.1"/>
    </source>
</evidence>
<dbReference type="PROSITE" id="PS50937">
    <property type="entry name" value="HTH_MERR_2"/>
    <property type="match status" value="1"/>
</dbReference>
<dbReference type="SMART" id="SM00422">
    <property type="entry name" value="HTH_MERR"/>
    <property type="match status" value="1"/>
</dbReference>
<proteinExistence type="predicted"/>
<evidence type="ECO:0000259" key="4">
    <source>
        <dbReference type="PROSITE" id="PS50937"/>
    </source>
</evidence>
<evidence type="ECO:0000256" key="3">
    <source>
        <dbReference type="PROSITE-ProRule" id="PRU00339"/>
    </source>
</evidence>
<dbReference type="PROSITE" id="PS50005">
    <property type="entry name" value="TPR"/>
    <property type="match status" value="1"/>
</dbReference>
<keyword evidence="5" id="KW-0808">Transferase</keyword>
<dbReference type="Pfam" id="PF13432">
    <property type="entry name" value="TPR_16"/>
    <property type="match status" value="1"/>
</dbReference>
<dbReference type="GO" id="GO:0016740">
    <property type="term" value="F:transferase activity"/>
    <property type="evidence" value="ECO:0007669"/>
    <property type="project" value="UniProtKB-KW"/>
</dbReference>
<dbReference type="AlphaFoldDB" id="A0A2S8FXZ7"/>
<dbReference type="InterPro" id="IPR013105">
    <property type="entry name" value="TPR_2"/>
</dbReference>
<dbReference type="EMBL" id="PUIB01000012">
    <property type="protein sequence ID" value="PQO36714.1"/>
    <property type="molecule type" value="Genomic_DNA"/>
</dbReference>
<dbReference type="SUPFAM" id="SSF46955">
    <property type="entry name" value="Putative DNA-binding domain"/>
    <property type="match status" value="1"/>
</dbReference>
<dbReference type="GO" id="GO:0006355">
    <property type="term" value="P:regulation of DNA-templated transcription"/>
    <property type="evidence" value="ECO:0007669"/>
    <property type="project" value="InterPro"/>
</dbReference>
<gene>
    <name evidence="5" type="ORF">C5Y98_12035</name>
</gene>
<dbReference type="Pfam" id="PF13411">
    <property type="entry name" value="MerR_1"/>
    <property type="match status" value="1"/>
</dbReference>
<sequence length="392" mass="43897">MATDSAPRNEAGDLSGKRIAIVGKLAGMTRREVFAALREADAQPSDKVDHRVDVIVFGENDLTDLGQQGISEELQEKAAAGELQFISETTLWQWLGLIEPHQKLHRLYTPAMLSDLLGVSKSIIRRWHRRGLIVPARQVRSLPYFDYHEVASAKQLATMLASGMSPEKIERQLSAISEYYPDVQRPLTQLSVIVQGSEILLRQGEGLLEPGGQMRFDFDREDDVSFAFNVVDPSDEMPETPEAWESRAADYEDDEQLDEAIRCLRSALSVGGPSADRSFRLAELLYRAGHLGGAIERYYVVIEQEPEMIEARANLGCVLAETSQLVEAVSALREAIAVYDDYCDAHYHLARVLDELGREREAATHWERCLALNPDSPWADEAYARLQPGEED</sequence>
<keyword evidence="1" id="KW-0677">Repeat</keyword>
<accession>A0A2S8FXZ7</accession>
<feature type="repeat" description="TPR" evidence="3">
    <location>
        <begin position="343"/>
        <end position="376"/>
    </location>
</feature>
<dbReference type="Gene3D" id="1.10.1660.10">
    <property type="match status" value="1"/>
</dbReference>
<dbReference type="InterPro" id="IPR036420">
    <property type="entry name" value="BRCT_dom_sf"/>
</dbReference>
<keyword evidence="2 3" id="KW-0802">TPR repeat</keyword>
<dbReference type="Proteomes" id="UP000239388">
    <property type="component" value="Unassembled WGS sequence"/>
</dbReference>
<dbReference type="RefSeq" id="WP_105354499.1">
    <property type="nucleotide sequence ID" value="NZ_PUIB01000012.1"/>
</dbReference>
<dbReference type="InterPro" id="IPR009061">
    <property type="entry name" value="DNA-bd_dom_put_sf"/>
</dbReference>
<dbReference type="Pfam" id="PF07719">
    <property type="entry name" value="TPR_2"/>
    <property type="match status" value="1"/>
</dbReference>
<evidence type="ECO:0000256" key="2">
    <source>
        <dbReference type="ARBA" id="ARBA00022803"/>
    </source>
</evidence>